<dbReference type="HAMAP" id="MF_00378">
    <property type="entry name" value="Exonuc_7_L"/>
    <property type="match status" value="1"/>
</dbReference>
<dbReference type="CDD" id="cd04489">
    <property type="entry name" value="ExoVII_LU_OBF"/>
    <property type="match status" value="1"/>
</dbReference>
<comment type="subunit">
    <text evidence="5">Heterooligomer composed of large and small subunits.</text>
</comment>
<accession>A0A7V8HR71</accession>
<evidence type="ECO:0000256" key="1">
    <source>
        <dbReference type="ARBA" id="ARBA00022490"/>
    </source>
</evidence>
<dbReference type="Pfam" id="PF02601">
    <property type="entry name" value="Exonuc_VII_L"/>
    <property type="match status" value="1"/>
</dbReference>
<gene>
    <name evidence="5" type="primary">xseA</name>
    <name evidence="9" type="ORF">BPULL_0581</name>
</gene>
<dbReference type="AlphaFoldDB" id="A0A7V8HR71"/>
<dbReference type="GO" id="GO:0005737">
    <property type="term" value="C:cytoplasm"/>
    <property type="evidence" value="ECO:0007669"/>
    <property type="project" value="UniProtKB-SubCell"/>
</dbReference>
<evidence type="ECO:0000259" key="8">
    <source>
        <dbReference type="Pfam" id="PF13742"/>
    </source>
</evidence>
<reference evidence="9 10" key="1">
    <citation type="submission" date="2014-03" db="EMBL/GenBank/DDBJ databases">
        <title>Genomics of Bifidobacteria.</title>
        <authorList>
            <person name="Ventura M."/>
            <person name="Milani C."/>
            <person name="Lugli G.A."/>
        </authorList>
    </citation>
    <scope>NUCLEOTIDE SEQUENCE [LARGE SCALE GENOMIC DNA]</scope>
    <source>
        <strain evidence="9 10">LMG 21816</strain>
    </source>
</reference>
<name>A0A7V8HR71_9BIFI</name>
<evidence type="ECO:0000256" key="4">
    <source>
        <dbReference type="ARBA" id="ARBA00022839"/>
    </source>
</evidence>
<feature type="domain" description="Exonuclease VII large subunit C-terminal" evidence="7">
    <location>
        <begin position="160"/>
        <end position="379"/>
    </location>
</feature>
<comment type="function">
    <text evidence="5">Bidirectionally degrades single-stranded DNA into large acid-insoluble oligonucleotides, which are then degraded further into small acid-soluble oligonucleotides.</text>
</comment>
<keyword evidence="3 5" id="KW-0378">Hydrolase</keyword>
<keyword evidence="1 5" id="KW-0963">Cytoplasm</keyword>
<evidence type="ECO:0000259" key="7">
    <source>
        <dbReference type="Pfam" id="PF02601"/>
    </source>
</evidence>
<feature type="domain" description="OB-fold nucleic acid binding" evidence="8">
    <location>
        <begin position="45"/>
        <end position="137"/>
    </location>
</feature>
<comment type="catalytic activity">
    <reaction evidence="5 6">
        <text>Exonucleolytic cleavage in either 5'- to 3'- or 3'- to 5'-direction to yield nucleoside 5'-phosphates.</text>
        <dbReference type="EC" id="3.1.11.6"/>
    </reaction>
</comment>
<dbReference type="EMBL" id="JGZJ01000004">
    <property type="protein sequence ID" value="KFI83851.1"/>
    <property type="molecule type" value="Genomic_DNA"/>
</dbReference>
<evidence type="ECO:0000256" key="6">
    <source>
        <dbReference type="RuleBase" id="RU004355"/>
    </source>
</evidence>
<evidence type="ECO:0000256" key="2">
    <source>
        <dbReference type="ARBA" id="ARBA00022722"/>
    </source>
</evidence>
<dbReference type="InterPro" id="IPR003753">
    <property type="entry name" value="Exonuc_VII_L"/>
</dbReference>
<comment type="similarity">
    <text evidence="5 6">Belongs to the XseA family.</text>
</comment>
<dbReference type="Pfam" id="PF13742">
    <property type="entry name" value="tRNA_anti_2"/>
    <property type="match status" value="1"/>
</dbReference>
<evidence type="ECO:0000313" key="9">
    <source>
        <dbReference type="EMBL" id="KFI83851.1"/>
    </source>
</evidence>
<sequence length="436" mass="47456">MCMTVDYGYGSAASQLADMGTSAGPRPLDQLPRLARDTTAENPWPVSVLSQKYHNAVAKWPEAWVEGQIVEINMRRSTSGYITLRDNFEEVSLSVMGFSRFVAKARDFRQGDRVVVHGKADVWVKATRLSFVADDIRRIGAGDLKAQIDELRKRLKGEGLFDAENKVPLPEFPACIGLVCAPQARAEGDVITNVNLRWPAVRFKVVHAHVQGAQCPADVIAAIQRLDADPEVDVIIVARGGGSFEDLIGFSDEGVVRATAACVTPIVSAVGHEDDWTLIDLAADLRASTPTDAAKRVVPDVHEQWQLIAGAIGQMRMRISARVDNETRLIEGYATRPSLTQPQTMLEPHQRFVDDAVVRMRHGLTRIVDDATMTVEKLHASLTALSPQSTLNRGYAVVQTADGHVLDDAAHTAPGDALTITLKRGTVTAEATSTQL</sequence>
<protein>
    <recommendedName>
        <fullName evidence="5">Exodeoxyribonuclease 7 large subunit</fullName>
        <ecNumber evidence="5">3.1.11.6</ecNumber>
    </recommendedName>
    <alternativeName>
        <fullName evidence="5">Exodeoxyribonuclease VII large subunit</fullName>
        <shortName evidence="5">Exonuclease VII large subunit</shortName>
    </alternativeName>
</protein>
<evidence type="ECO:0000256" key="5">
    <source>
        <dbReference type="HAMAP-Rule" id="MF_00378"/>
    </source>
</evidence>
<dbReference type="PANTHER" id="PTHR30008:SF0">
    <property type="entry name" value="EXODEOXYRIBONUCLEASE 7 LARGE SUBUNIT"/>
    <property type="match status" value="1"/>
</dbReference>
<keyword evidence="4 5" id="KW-0269">Exonuclease</keyword>
<comment type="caution">
    <text evidence="9">The sequence shown here is derived from an EMBL/GenBank/DDBJ whole genome shotgun (WGS) entry which is preliminary data.</text>
</comment>
<organism evidence="9 10">
    <name type="scientific">Bifidobacterium pullorum</name>
    <dbReference type="NCBI Taxonomy" id="78448"/>
    <lineage>
        <taxon>Bacteria</taxon>
        <taxon>Bacillati</taxon>
        <taxon>Actinomycetota</taxon>
        <taxon>Actinomycetes</taxon>
        <taxon>Bifidobacteriales</taxon>
        <taxon>Bifidobacteriaceae</taxon>
        <taxon>Bifidobacterium</taxon>
    </lineage>
</organism>
<comment type="subcellular location">
    <subcellularLocation>
        <location evidence="5 6">Cytoplasm</location>
    </subcellularLocation>
</comment>
<evidence type="ECO:0000313" key="10">
    <source>
        <dbReference type="Proteomes" id="UP000029109"/>
    </source>
</evidence>
<dbReference type="EC" id="3.1.11.6" evidence="5"/>
<dbReference type="GO" id="GO:0009318">
    <property type="term" value="C:exodeoxyribonuclease VII complex"/>
    <property type="evidence" value="ECO:0007669"/>
    <property type="project" value="UniProtKB-UniRule"/>
</dbReference>
<dbReference type="GO" id="GO:0003676">
    <property type="term" value="F:nucleic acid binding"/>
    <property type="evidence" value="ECO:0007669"/>
    <property type="project" value="InterPro"/>
</dbReference>
<proteinExistence type="inferred from homology"/>
<dbReference type="GO" id="GO:0006308">
    <property type="term" value="P:DNA catabolic process"/>
    <property type="evidence" value="ECO:0007669"/>
    <property type="project" value="UniProtKB-UniRule"/>
</dbReference>
<dbReference type="Proteomes" id="UP000029109">
    <property type="component" value="Unassembled WGS sequence"/>
</dbReference>
<keyword evidence="2 5" id="KW-0540">Nuclease</keyword>
<dbReference type="NCBIfam" id="TIGR00237">
    <property type="entry name" value="xseA"/>
    <property type="match status" value="1"/>
</dbReference>
<dbReference type="PANTHER" id="PTHR30008">
    <property type="entry name" value="EXODEOXYRIBONUCLEASE 7 LARGE SUBUNIT"/>
    <property type="match status" value="1"/>
</dbReference>
<dbReference type="InterPro" id="IPR020579">
    <property type="entry name" value="Exonuc_VII_lsu_C"/>
</dbReference>
<dbReference type="InterPro" id="IPR025824">
    <property type="entry name" value="OB-fold_nuc-bd_dom"/>
</dbReference>
<dbReference type="GO" id="GO:0008855">
    <property type="term" value="F:exodeoxyribonuclease VII activity"/>
    <property type="evidence" value="ECO:0007669"/>
    <property type="project" value="UniProtKB-UniRule"/>
</dbReference>
<evidence type="ECO:0000256" key="3">
    <source>
        <dbReference type="ARBA" id="ARBA00022801"/>
    </source>
</evidence>